<dbReference type="Pfam" id="PF13692">
    <property type="entry name" value="Glyco_trans_1_4"/>
    <property type="match status" value="1"/>
</dbReference>
<dbReference type="Proteomes" id="UP001183809">
    <property type="component" value="Unassembled WGS sequence"/>
</dbReference>
<keyword evidence="6" id="KW-1185">Reference proteome</keyword>
<dbReference type="PANTHER" id="PTHR12526:SF510">
    <property type="entry name" value="D-INOSITOL 3-PHOSPHATE GLYCOSYLTRANSFERASE"/>
    <property type="match status" value="1"/>
</dbReference>
<evidence type="ECO:0000256" key="2">
    <source>
        <dbReference type="ARBA" id="ARBA00022676"/>
    </source>
</evidence>
<protein>
    <recommendedName>
        <fullName evidence="1">D-inositol 3-phosphate glycosyltransferase</fullName>
    </recommendedName>
</protein>
<dbReference type="PANTHER" id="PTHR12526">
    <property type="entry name" value="GLYCOSYLTRANSFERASE"/>
    <property type="match status" value="1"/>
</dbReference>
<evidence type="ECO:0000313" key="6">
    <source>
        <dbReference type="Proteomes" id="UP001183809"/>
    </source>
</evidence>
<evidence type="ECO:0000256" key="3">
    <source>
        <dbReference type="ARBA" id="ARBA00022679"/>
    </source>
</evidence>
<dbReference type="RefSeq" id="WP_311696537.1">
    <property type="nucleotide sequence ID" value="NZ_JAVREY010000020.1"/>
</dbReference>
<name>A0ABU2TVQ2_9ACTN</name>
<dbReference type="InterPro" id="IPR028098">
    <property type="entry name" value="Glyco_trans_4-like_N"/>
</dbReference>
<dbReference type="Gene3D" id="3.40.50.2000">
    <property type="entry name" value="Glycogen Phosphorylase B"/>
    <property type="match status" value="2"/>
</dbReference>
<evidence type="ECO:0000256" key="1">
    <source>
        <dbReference type="ARBA" id="ARBA00021292"/>
    </source>
</evidence>
<gene>
    <name evidence="5" type="ORF">RM764_18890</name>
</gene>
<dbReference type="Pfam" id="PF13439">
    <property type="entry name" value="Glyco_transf_4"/>
    <property type="match status" value="1"/>
</dbReference>
<reference evidence="6" key="1">
    <citation type="submission" date="2023-07" db="EMBL/GenBank/DDBJ databases">
        <title>30 novel species of actinomycetes from the DSMZ collection.</title>
        <authorList>
            <person name="Nouioui I."/>
        </authorList>
    </citation>
    <scope>NUCLEOTIDE SEQUENCE [LARGE SCALE GENOMIC DNA]</scope>
    <source>
        <strain evidence="6">DSM 41699</strain>
    </source>
</reference>
<comment type="caution">
    <text evidence="5">The sequence shown here is derived from an EMBL/GenBank/DDBJ whole genome shotgun (WGS) entry which is preliminary data.</text>
</comment>
<accession>A0ABU2TVQ2</accession>
<sequence>MNGRQRWAVLTESRFGVPGVRRAAAELLGQEPVVVMAASDAIRDVRGYRAELRRERISAVALLSNDPARRPFATPVELVLALAPTRERCIIDMSSPGECVPVGNRAALTVRCARDAATAGRRVLRDLVPRQERVPHGRPPAVPPGRAWVLALWRDAGEVGVGGAVSHVSGILNGFRQLGWRVALVTQGRPPEQLRAAVDLVRIAAPLPRGERFIRESAQLAANDGMYEAALALARRTPPSFVYERNSFLSRAGADISGHLGVPLVLEWNASVVWENRHWYREAPLKRVFQLIGARYERHTVRSARLVAAVSRPAAAMAIDAGADPGTVEVVANAVDAAGIPEPSPLPAREGARLGWVGSFGHWHGVDVAIESLRHLPPDVGLVLVGDGERRPECVRMADRLGVGDRITWTGSLPHGEALDVLSRCDVLVSPHVWKGTSPFFGSPTKLFEYMALGRPVVASRLEQIGEMLRDDVTAVLTEPGDPGSLAEGVRRVLDLPDRGAALGRTARREALAEHTWQRRAEQILTRLALPVTHPATERG</sequence>
<evidence type="ECO:0000313" key="5">
    <source>
        <dbReference type="EMBL" id="MDT0465050.1"/>
    </source>
</evidence>
<dbReference type="EMBL" id="JAVREY010000020">
    <property type="protein sequence ID" value="MDT0465050.1"/>
    <property type="molecule type" value="Genomic_DNA"/>
</dbReference>
<keyword evidence="3 5" id="KW-0808">Transferase</keyword>
<dbReference type="SUPFAM" id="SSF53756">
    <property type="entry name" value="UDP-Glycosyltransferase/glycogen phosphorylase"/>
    <property type="match status" value="1"/>
</dbReference>
<dbReference type="GO" id="GO:0016757">
    <property type="term" value="F:glycosyltransferase activity"/>
    <property type="evidence" value="ECO:0007669"/>
    <property type="project" value="UniProtKB-KW"/>
</dbReference>
<keyword evidence="2 5" id="KW-0328">Glycosyltransferase</keyword>
<evidence type="ECO:0000259" key="4">
    <source>
        <dbReference type="Pfam" id="PF13439"/>
    </source>
</evidence>
<feature type="domain" description="Glycosyltransferase subfamily 4-like N-terminal" evidence="4">
    <location>
        <begin position="161"/>
        <end position="337"/>
    </location>
</feature>
<proteinExistence type="predicted"/>
<organism evidence="5 6">
    <name type="scientific">Streptomyces gibsoniae</name>
    <dbReference type="NCBI Taxonomy" id="3075529"/>
    <lineage>
        <taxon>Bacteria</taxon>
        <taxon>Bacillati</taxon>
        <taxon>Actinomycetota</taxon>
        <taxon>Actinomycetes</taxon>
        <taxon>Kitasatosporales</taxon>
        <taxon>Streptomycetaceae</taxon>
        <taxon>Streptomyces</taxon>
    </lineage>
</organism>